<feature type="region of interest" description="Disordered" evidence="1">
    <location>
        <begin position="552"/>
        <end position="571"/>
    </location>
</feature>
<evidence type="ECO:0000313" key="2">
    <source>
        <dbReference type="EMBL" id="CEL65660.1"/>
    </source>
</evidence>
<gene>
    <name evidence="2" type="ORF">BN1204_015025</name>
</gene>
<proteinExistence type="predicted"/>
<accession>A0A0F7UAJ4</accession>
<reference evidence="2" key="1">
    <citation type="journal article" date="2015" name="PLoS ONE">
        <title>Comprehensive Evaluation of Toxoplasma gondii VEG and Neospora caninum LIV Genomes with Tachyzoite Stage Transcriptome and Proteome Defines Novel Transcript Features.</title>
        <authorList>
            <person name="Ramaprasad A."/>
            <person name="Mourier T."/>
            <person name="Naeem R."/>
            <person name="Malas T.B."/>
            <person name="Moussa E."/>
            <person name="Panigrahi A."/>
            <person name="Vermont S.J."/>
            <person name="Otto T.D."/>
            <person name="Wastling J."/>
            <person name="Pain A."/>
        </authorList>
    </citation>
    <scope>NUCLEOTIDE SEQUENCE</scope>
    <source>
        <strain evidence="2">Liverpool</strain>
    </source>
</reference>
<protein>
    <submittedName>
        <fullName evidence="2">Uncharacterized protein</fullName>
    </submittedName>
</protein>
<feature type="region of interest" description="Disordered" evidence="1">
    <location>
        <begin position="605"/>
        <end position="656"/>
    </location>
</feature>
<sequence length="688" mass="72118">MAGQRSRHFLPLVVPVLRAESNAGPHVSATASSHAWSPSDLLLGRGAQIPLWPNPGISSECGNACSSALVLPLPPRRQQLPADPFFFESPVADSTSIPHSQLPVSSSSGALPPGLAGNASGLEVPGVDAGDLFLPEKTARKLRSKDAADFLASSHPRNFRESDHPQESARERPSAHTLMGAQAKACSSVSRAPAHGPLTSPACPGSFPPLCSPSSSHCGTSFSTDAAVRSKANTGRPQLQSTRALQSRAVHPTAPSGGRSLVARRRSFFVDGGVLPMPVEVASSSAAKKQHQVNLTHSSSVFTQDDGAKLLRRKKTEAVGSISGTLSLGHPSSITFSSSRRQQPQIGGAQSPKHCVKAATCFKATPWPNAPGGASPAAPVGTVPVGRFSVSSVPSSFFPGGGAASPVLATHHPLLGIRSKQRQRGSMETSGRTAAPGVLPSPESRFPPLASQQRAPPDFPVSLVGENAPFAPFQAAHSEAESRSRQRGRVQETGGAPRPGVTEVPARQKPSHSPPQVQQKKAADRTLGTNVAAAQHTSVLQRKQRQLPAMFTSVPAPESRGAGTESSIADKGDRADSLRALYGERLSKRGTGLHCMAIIPGTPRVWQNTDSERRGKGAGGKETATGDIPLSVPVGRPLGHKRQKGSSIHKDNTDKAEQILDMTAADITVTKIRDSNLPRLLPVKETRQ</sequence>
<organism evidence="2">
    <name type="scientific">Neospora caninum (strain Liverpool)</name>
    <dbReference type="NCBI Taxonomy" id="572307"/>
    <lineage>
        <taxon>Eukaryota</taxon>
        <taxon>Sar</taxon>
        <taxon>Alveolata</taxon>
        <taxon>Apicomplexa</taxon>
        <taxon>Conoidasida</taxon>
        <taxon>Coccidia</taxon>
        <taxon>Eucoccidiorida</taxon>
        <taxon>Eimeriorina</taxon>
        <taxon>Sarcocystidae</taxon>
        <taxon>Neospora</taxon>
    </lineage>
</organism>
<feature type="compositionally biased region" description="Polar residues" evidence="1">
    <location>
        <begin position="330"/>
        <end position="345"/>
    </location>
</feature>
<feature type="region of interest" description="Disordered" evidence="1">
    <location>
        <begin position="330"/>
        <end position="352"/>
    </location>
</feature>
<name>A0A0F7UAJ4_NEOCL</name>
<feature type="compositionally biased region" description="Polar residues" evidence="1">
    <location>
        <begin position="231"/>
        <end position="245"/>
    </location>
</feature>
<dbReference type="EMBL" id="LN714479">
    <property type="protein sequence ID" value="CEL65660.1"/>
    <property type="molecule type" value="Genomic_DNA"/>
</dbReference>
<evidence type="ECO:0000256" key="1">
    <source>
        <dbReference type="SAM" id="MobiDB-lite"/>
    </source>
</evidence>
<feature type="compositionally biased region" description="Basic and acidic residues" evidence="1">
    <location>
        <begin position="158"/>
        <end position="174"/>
    </location>
</feature>
<feature type="region of interest" description="Disordered" evidence="1">
    <location>
        <begin position="229"/>
        <end position="259"/>
    </location>
</feature>
<dbReference type="AlphaFoldDB" id="A0A0F7UAJ4"/>
<feature type="region of interest" description="Disordered" evidence="1">
    <location>
        <begin position="149"/>
        <end position="186"/>
    </location>
</feature>
<feature type="region of interest" description="Disordered" evidence="1">
    <location>
        <begin position="418"/>
        <end position="528"/>
    </location>
</feature>